<evidence type="ECO:0000259" key="2">
    <source>
        <dbReference type="Pfam" id="PF00576"/>
    </source>
</evidence>
<evidence type="ECO:0000313" key="3">
    <source>
        <dbReference type="EMBL" id="VVT30401.1"/>
    </source>
</evidence>
<protein>
    <submittedName>
        <fullName evidence="3">5-hydroxyisourate hydrolase</fullName>
        <ecNumber evidence="3">3.5.2.17</ecNumber>
    </submittedName>
</protein>
<feature type="compositionally biased region" description="Basic and acidic residues" evidence="1">
    <location>
        <begin position="35"/>
        <end position="48"/>
    </location>
</feature>
<accession>A0A5E8AGT6</accession>
<organism evidence="3 4">
    <name type="scientific">Sphingomonas aurantiaca</name>
    <dbReference type="NCBI Taxonomy" id="185949"/>
    <lineage>
        <taxon>Bacteria</taxon>
        <taxon>Pseudomonadati</taxon>
        <taxon>Pseudomonadota</taxon>
        <taxon>Alphaproteobacteria</taxon>
        <taxon>Sphingomonadales</taxon>
        <taxon>Sphingomonadaceae</taxon>
        <taxon>Sphingomonas</taxon>
    </lineage>
</organism>
<dbReference type="GO" id="GO:0006144">
    <property type="term" value="P:purine nucleobase metabolic process"/>
    <property type="evidence" value="ECO:0007669"/>
    <property type="project" value="TreeGrafter"/>
</dbReference>
<reference evidence="3 4" key="1">
    <citation type="submission" date="2019-09" db="EMBL/GenBank/DDBJ databases">
        <authorList>
            <person name="Dittami M. S."/>
        </authorList>
    </citation>
    <scope>NUCLEOTIDE SEQUENCE [LARGE SCALE GENOMIC DNA]</scope>
    <source>
        <strain evidence="3">SPHINGO391</strain>
    </source>
</reference>
<proteinExistence type="predicted"/>
<feature type="domain" description="Transthyretin/hydroxyisourate hydrolase" evidence="2">
    <location>
        <begin position="6"/>
        <end position="75"/>
    </location>
</feature>
<name>A0A5E8AGT6_9SPHN</name>
<dbReference type="Proteomes" id="UP000326857">
    <property type="component" value="Unassembled WGS sequence"/>
</dbReference>
<keyword evidence="3" id="KW-0378">Hydrolase</keyword>
<dbReference type="InterPro" id="IPR036817">
    <property type="entry name" value="Transthyretin/HIU_hydrolase_sf"/>
</dbReference>
<dbReference type="Pfam" id="PF00576">
    <property type="entry name" value="Transthyretin"/>
    <property type="match status" value="1"/>
</dbReference>
<evidence type="ECO:0000256" key="1">
    <source>
        <dbReference type="SAM" id="MobiDB-lite"/>
    </source>
</evidence>
<sequence length="81" mass="8991">MTAAEISTHVLDLASVIGKRDVPMVLLRKSDKGRWDETRLSRTDENGRSRSFGGPSRFAPGTYKLRFEMSGYPDAKAAPFS</sequence>
<gene>
    <name evidence="3" type="ORF">SPHINGO391_520012</name>
</gene>
<feature type="region of interest" description="Disordered" evidence="1">
    <location>
        <begin position="35"/>
        <end position="57"/>
    </location>
</feature>
<dbReference type="AlphaFoldDB" id="A0A5E8AGT6"/>
<dbReference type="GO" id="GO:0033971">
    <property type="term" value="F:hydroxyisourate hydrolase activity"/>
    <property type="evidence" value="ECO:0007669"/>
    <property type="project" value="UniProtKB-EC"/>
</dbReference>
<dbReference type="SUPFAM" id="SSF49472">
    <property type="entry name" value="Transthyretin (synonym: prealbumin)"/>
    <property type="match status" value="1"/>
</dbReference>
<dbReference type="PANTHER" id="PTHR10395:SF7">
    <property type="entry name" value="5-HYDROXYISOURATE HYDROLASE"/>
    <property type="match status" value="1"/>
</dbReference>
<evidence type="ECO:0000313" key="4">
    <source>
        <dbReference type="Proteomes" id="UP000326857"/>
    </source>
</evidence>
<dbReference type="InterPro" id="IPR023416">
    <property type="entry name" value="Transthyretin/HIU_hydrolase_d"/>
</dbReference>
<dbReference type="Gene3D" id="2.60.40.180">
    <property type="entry name" value="Transthyretin/hydroxyisourate hydrolase domain"/>
    <property type="match status" value="1"/>
</dbReference>
<dbReference type="PANTHER" id="PTHR10395">
    <property type="entry name" value="URICASE AND TRANSTHYRETIN-RELATED"/>
    <property type="match status" value="1"/>
</dbReference>
<dbReference type="EMBL" id="CABVLI010000048">
    <property type="protein sequence ID" value="VVT30401.1"/>
    <property type="molecule type" value="Genomic_DNA"/>
</dbReference>
<dbReference type="EC" id="3.5.2.17" evidence="3"/>